<dbReference type="PROSITE" id="PS00615">
    <property type="entry name" value="C_TYPE_LECTIN_1"/>
    <property type="match status" value="1"/>
</dbReference>
<dbReference type="Pfam" id="PF00059">
    <property type="entry name" value="Lectin_C"/>
    <property type="match status" value="3"/>
</dbReference>
<reference evidence="3" key="1">
    <citation type="journal article" date="2023" name="G3 (Bethesda)">
        <title>A reference genome for the long-term kleptoplast-retaining sea slug Elysia crispata morphotype clarki.</title>
        <authorList>
            <person name="Eastman K.E."/>
            <person name="Pendleton A.L."/>
            <person name="Shaikh M.A."/>
            <person name="Suttiyut T."/>
            <person name="Ogas R."/>
            <person name="Tomko P."/>
            <person name="Gavelis G."/>
            <person name="Widhalm J.R."/>
            <person name="Wisecaver J.H."/>
        </authorList>
    </citation>
    <scope>NUCLEOTIDE SEQUENCE</scope>
    <source>
        <strain evidence="3">ECLA1</strain>
    </source>
</reference>
<name>A0AAE0YDY8_9GAST</name>
<accession>A0AAE0YDY8</accession>
<keyword evidence="1" id="KW-1015">Disulfide bond</keyword>
<dbReference type="AlphaFoldDB" id="A0AAE0YDY8"/>
<proteinExistence type="predicted"/>
<evidence type="ECO:0000256" key="1">
    <source>
        <dbReference type="ARBA" id="ARBA00023157"/>
    </source>
</evidence>
<keyword evidence="4" id="KW-1185">Reference proteome</keyword>
<feature type="domain" description="C-type lectin" evidence="2">
    <location>
        <begin position="1"/>
        <end position="91"/>
    </location>
</feature>
<dbReference type="SUPFAM" id="SSF56436">
    <property type="entry name" value="C-type lectin-like"/>
    <property type="match status" value="3"/>
</dbReference>
<dbReference type="EMBL" id="JAWDGP010006416">
    <property type="protein sequence ID" value="KAK3741515.1"/>
    <property type="molecule type" value="Genomic_DNA"/>
</dbReference>
<evidence type="ECO:0000259" key="2">
    <source>
        <dbReference type="PROSITE" id="PS50041"/>
    </source>
</evidence>
<evidence type="ECO:0000313" key="3">
    <source>
        <dbReference type="EMBL" id="KAK3741515.1"/>
    </source>
</evidence>
<organism evidence="3 4">
    <name type="scientific">Elysia crispata</name>
    <name type="common">lettuce slug</name>
    <dbReference type="NCBI Taxonomy" id="231223"/>
    <lineage>
        <taxon>Eukaryota</taxon>
        <taxon>Metazoa</taxon>
        <taxon>Spiralia</taxon>
        <taxon>Lophotrochozoa</taxon>
        <taxon>Mollusca</taxon>
        <taxon>Gastropoda</taxon>
        <taxon>Heterobranchia</taxon>
        <taxon>Euthyneura</taxon>
        <taxon>Panpulmonata</taxon>
        <taxon>Sacoglossa</taxon>
        <taxon>Placobranchoidea</taxon>
        <taxon>Plakobranchidae</taxon>
        <taxon>Elysia</taxon>
    </lineage>
</organism>
<sequence length="356" mass="39931">MSFREAAVLCKKENASLVSSKSKKENDFISSSIQSAIWLGATDVKETGTYTWMDGSALTFDNRSPTQTKNSGDSEDCVEMGPDGKWNGISCYEIKLHGICEKAGPLCQDSWFADPDNQQCYWYVKKMLTFREAVVLCKRNGANLVSVQSMEENEFVMKSIKQAVWIGATDVREEGSYIWMDLTPVTFFNWKSSGNNHGDCLEMKVGGRWDGVSCEKDKRRAVCEKPGKTCPAGWTLYPGLNQCYRKFESMIDHFMSVAECLLEGYGTVSIKDEDEQSFVSSLKGPGSMWLGLDDCLEESVFVWVDSTPLTYTNWNDGRPGGVGKDDKDCVIMTENGQWSDVNCDNQFSYMCRAALF</sequence>
<dbReference type="InterPro" id="IPR050111">
    <property type="entry name" value="C-type_lectin/snaclec_domain"/>
</dbReference>
<feature type="domain" description="C-type lectin" evidence="2">
    <location>
        <begin position="241"/>
        <end position="352"/>
    </location>
</feature>
<dbReference type="InterPro" id="IPR016186">
    <property type="entry name" value="C-type_lectin-like/link_sf"/>
</dbReference>
<dbReference type="Proteomes" id="UP001283361">
    <property type="component" value="Unassembled WGS sequence"/>
</dbReference>
<comment type="caution">
    <text evidence="3">The sequence shown here is derived from an EMBL/GenBank/DDBJ whole genome shotgun (WGS) entry which is preliminary data.</text>
</comment>
<dbReference type="InterPro" id="IPR016187">
    <property type="entry name" value="CTDL_fold"/>
</dbReference>
<dbReference type="SMART" id="SM00034">
    <property type="entry name" value="CLECT"/>
    <property type="match status" value="3"/>
</dbReference>
<evidence type="ECO:0000313" key="4">
    <source>
        <dbReference type="Proteomes" id="UP001283361"/>
    </source>
</evidence>
<dbReference type="InterPro" id="IPR018378">
    <property type="entry name" value="C-type_lectin_CS"/>
</dbReference>
<dbReference type="InterPro" id="IPR001304">
    <property type="entry name" value="C-type_lectin-like"/>
</dbReference>
<dbReference type="PROSITE" id="PS50041">
    <property type="entry name" value="C_TYPE_LECTIN_2"/>
    <property type="match status" value="3"/>
</dbReference>
<dbReference type="Gene3D" id="3.10.100.10">
    <property type="entry name" value="Mannose-Binding Protein A, subunit A"/>
    <property type="match status" value="3"/>
</dbReference>
<gene>
    <name evidence="3" type="ORF">RRG08_018132</name>
</gene>
<protein>
    <recommendedName>
        <fullName evidence="2">C-type lectin domain-containing protein</fullName>
    </recommendedName>
</protein>
<dbReference type="PANTHER" id="PTHR22803">
    <property type="entry name" value="MANNOSE, PHOSPHOLIPASE, LECTIN RECEPTOR RELATED"/>
    <property type="match status" value="1"/>
</dbReference>
<dbReference type="CDD" id="cd00037">
    <property type="entry name" value="CLECT"/>
    <property type="match status" value="3"/>
</dbReference>
<feature type="domain" description="C-type lectin" evidence="2">
    <location>
        <begin position="116"/>
        <end position="216"/>
    </location>
</feature>